<evidence type="ECO:0000256" key="12">
    <source>
        <dbReference type="SAM" id="Phobius"/>
    </source>
</evidence>
<dbReference type="InterPro" id="IPR003374">
    <property type="entry name" value="ApbE-like_sf"/>
</dbReference>
<evidence type="ECO:0000313" key="14">
    <source>
        <dbReference type="Proteomes" id="UP000046122"/>
    </source>
</evidence>
<comment type="catalytic activity">
    <reaction evidence="9 10">
        <text>L-threonyl-[protein] + FAD = FMN-L-threonyl-[protein] + AMP + H(+)</text>
        <dbReference type="Rhea" id="RHEA:36847"/>
        <dbReference type="Rhea" id="RHEA-COMP:11060"/>
        <dbReference type="Rhea" id="RHEA-COMP:11061"/>
        <dbReference type="ChEBI" id="CHEBI:15378"/>
        <dbReference type="ChEBI" id="CHEBI:30013"/>
        <dbReference type="ChEBI" id="CHEBI:57692"/>
        <dbReference type="ChEBI" id="CHEBI:74257"/>
        <dbReference type="ChEBI" id="CHEBI:456215"/>
        <dbReference type="EC" id="2.7.1.180"/>
    </reaction>
</comment>
<evidence type="ECO:0000256" key="1">
    <source>
        <dbReference type="ARBA" id="ARBA00011955"/>
    </source>
</evidence>
<feature type="transmembrane region" description="Helical" evidence="12">
    <location>
        <begin position="23"/>
        <end position="43"/>
    </location>
</feature>
<name>A0A090G0F8_MESPL</name>
<gene>
    <name evidence="13" type="primary">nosX</name>
    <name evidence="13" type="ORF">MPL3365_180229</name>
</gene>
<sequence>MTILSNGIDPDGALAGRISRRRFIRISGAVAGVSLAALGAGFARAGRASPLFHEWRGVALGADASLQLYHPDDAEAERLIAESLAEVRRLERVFSLYDNTSALSRLNRDGELADPPQELVELLATSARYARATGGAFDPTVQPLWTLYANHFGTADADPNGPSPSDIGGAVAKCGYQRMSVDTGRVAFGQSGMALTLNGIAQGYITDRVAELLRARGVAHTLVDMGETRALDAHPAGRPWSIGIKDPRAEDRLIATIALDNQAVSTSGAYGTEFDAAERFNHIFDPATGLCANRYLSVSVVAPSATCADALSTAFSVMPVDRASSALAEAGATRAYFVLPDGRVIERSS</sequence>
<evidence type="ECO:0000256" key="9">
    <source>
        <dbReference type="ARBA" id="ARBA00048540"/>
    </source>
</evidence>
<keyword evidence="7 10" id="KW-0460">Magnesium</keyword>
<dbReference type="Proteomes" id="UP000046122">
    <property type="component" value="Unassembled WGS sequence"/>
</dbReference>
<dbReference type="EC" id="2.7.1.180" evidence="1 10"/>
<evidence type="ECO:0000256" key="4">
    <source>
        <dbReference type="ARBA" id="ARBA00022679"/>
    </source>
</evidence>
<comment type="cofactor">
    <cofactor evidence="11">
        <name>Mg(2+)</name>
        <dbReference type="ChEBI" id="CHEBI:18420"/>
    </cofactor>
    <cofactor evidence="11">
        <name>Mn(2+)</name>
        <dbReference type="ChEBI" id="CHEBI:29035"/>
    </cofactor>
    <text evidence="11">Magnesium. Can also use manganese.</text>
</comment>
<feature type="binding site" evidence="11">
    <location>
        <position position="309"/>
    </location>
    <ligand>
        <name>Mg(2+)</name>
        <dbReference type="ChEBI" id="CHEBI:18420"/>
    </ligand>
</feature>
<evidence type="ECO:0000256" key="7">
    <source>
        <dbReference type="ARBA" id="ARBA00022842"/>
    </source>
</evidence>
<keyword evidence="4 10" id="KW-0808">Transferase</keyword>
<dbReference type="GO" id="GO:0016740">
    <property type="term" value="F:transferase activity"/>
    <property type="evidence" value="ECO:0007669"/>
    <property type="project" value="UniProtKB-UniRule"/>
</dbReference>
<comment type="similarity">
    <text evidence="10">Belongs to the ApbE family.</text>
</comment>
<dbReference type="InterPro" id="IPR024932">
    <property type="entry name" value="ApbE"/>
</dbReference>
<organism evidence="13 14">
    <name type="scientific">Mesorhizobium plurifarium</name>
    <dbReference type="NCBI Taxonomy" id="69974"/>
    <lineage>
        <taxon>Bacteria</taxon>
        <taxon>Pseudomonadati</taxon>
        <taxon>Pseudomonadota</taxon>
        <taxon>Alphaproteobacteria</taxon>
        <taxon>Hyphomicrobiales</taxon>
        <taxon>Phyllobacteriaceae</taxon>
        <taxon>Mesorhizobium</taxon>
    </lineage>
</organism>
<evidence type="ECO:0000256" key="3">
    <source>
        <dbReference type="ARBA" id="ARBA00022630"/>
    </source>
</evidence>
<reference evidence="13 14" key="1">
    <citation type="submission" date="2014-08" db="EMBL/GenBank/DDBJ databases">
        <authorList>
            <person name="Moulin Lionel"/>
        </authorList>
    </citation>
    <scope>NUCLEOTIDE SEQUENCE [LARGE SCALE GENOMIC DNA]</scope>
</reference>
<evidence type="ECO:0000256" key="2">
    <source>
        <dbReference type="ARBA" id="ARBA00016337"/>
    </source>
</evidence>
<feature type="binding site" evidence="11">
    <location>
        <position position="199"/>
    </location>
    <ligand>
        <name>Mg(2+)</name>
        <dbReference type="ChEBI" id="CHEBI:18420"/>
    </ligand>
</feature>
<accession>A0A090G0F8</accession>
<keyword evidence="12" id="KW-0812">Transmembrane</keyword>
<protein>
    <recommendedName>
        <fullName evidence="2 10">FAD:protein FMN transferase</fullName>
        <ecNumber evidence="1 10">2.7.1.180</ecNumber>
    </recommendedName>
    <alternativeName>
        <fullName evidence="8 10">Flavin transferase</fullName>
    </alternativeName>
</protein>
<dbReference type="PROSITE" id="PS51318">
    <property type="entry name" value="TAT"/>
    <property type="match status" value="1"/>
</dbReference>
<dbReference type="PIRSF" id="PIRSF006268">
    <property type="entry name" value="ApbE"/>
    <property type="match status" value="1"/>
</dbReference>
<dbReference type="Gene3D" id="3.10.520.10">
    <property type="entry name" value="ApbE-like domains"/>
    <property type="match status" value="1"/>
</dbReference>
<keyword evidence="6 10" id="KW-0274">FAD</keyword>
<evidence type="ECO:0000256" key="6">
    <source>
        <dbReference type="ARBA" id="ARBA00022827"/>
    </source>
</evidence>
<dbReference type="PANTHER" id="PTHR30040">
    <property type="entry name" value="THIAMINE BIOSYNTHESIS LIPOPROTEIN APBE"/>
    <property type="match status" value="1"/>
</dbReference>
<dbReference type="InterPro" id="IPR006311">
    <property type="entry name" value="TAT_signal"/>
</dbReference>
<keyword evidence="3 10" id="KW-0285">Flavoprotein</keyword>
<evidence type="ECO:0000256" key="11">
    <source>
        <dbReference type="PIRSR" id="PIRSR006268-2"/>
    </source>
</evidence>
<evidence type="ECO:0000256" key="10">
    <source>
        <dbReference type="PIRNR" id="PIRNR006268"/>
    </source>
</evidence>
<dbReference type="SUPFAM" id="SSF143631">
    <property type="entry name" value="ApbE-like"/>
    <property type="match status" value="1"/>
</dbReference>
<dbReference type="Pfam" id="PF02424">
    <property type="entry name" value="ApbE"/>
    <property type="match status" value="1"/>
</dbReference>
<keyword evidence="12" id="KW-0472">Membrane</keyword>
<dbReference type="GO" id="GO:0046872">
    <property type="term" value="F:metal ion binding"/>
    <property type="evidence" value="ECO:0007669"/>
    <property type="project" value="UniProtKB-UniRule"/>
</dbReference>
<feature type="binding site" evidence="11">
    <location>
        <position position="313"/>
    </location>
    <ligand>
        <name>Mg(2+)</name>
        <dbReference type="ChEBI" id="CHEBI:18420"/>
    </ligand>
</feature>
<dbReference type="EMBL" id="CCNE01000010">
    <property type="protein sequence ID" value="CDX53627.1"/>
    <property type="molecule type" value="Genomic_DNA"/>
</dbReference>
<dbReference type="PANTHER" id="PTHR30040:SF2">
    <property type="entry name" value="FAD:PROTEIN FMN TRANSFERASE"/>
    <property type="match status" value="1"/>
</dbReference>
<proteinExistence type="inferred from homology"/>
<evidence type="ECO:0000256" key="8">
    <source>
        <dbReference type="ARBA" id="ARBA00031306"/>
    </source>
</evidence>
<keyword evidence="5 10" id="KW-0479">Metal-binding</keyword>
<dbReference type="AlphaFoldDB" id="A0A090G0F8"/>
<evidence type="ECO:0000313" key="13">
    <source>
        <dbReference type="EMBL" id="CDX53627.1"/>
    </source>
</evidence>
<evidence type="ECO:0000256" key="5">
    <source>
        <dbReference type="ARBA" id="ARBA00022723"/>
    </source>
</evidence>
<keyword evidence="12" id="KW-1133">Transmembrane helix</keyword>